<dbReference type="PANTHER" id="PTHR13357">
    <property type="entry name" value="SH3 ADAPTER PROTEIN SPIN90 NCK INTERACTING PROTEIN WITH SH3 DOMAIN"/>
    <property type="match status" value="1"/>
</dbReference>
<evidence type="ECO:0000313" key="4">
    <source>
        <dbReference type="Proteomes" id="UP000191024"/>
    </source>
</evidence>
<accession>A0A1G4JSC8</accession>
<feature type="region of interest" description="Disordered" evidence="1">
    <location>
        <begin position="399"/>
        <end position="447"/>
    </location>
</feature>
<dbReference type="STRING" id="1230905.A0A1G4JSC8"/>
<reference evidence="3 4" key="1">
    <citation type="submission" date="2016-03" db="EMBL/GenBank/DDBJ databases">
        <authorList>
            <person name="Devillers H."/>
        </authorList>
    </citation>
    <scope>NUCLEOTIDE SEQUENCE [LARGE SCALE GENOMIC DNA]</scope>
    <source>
        <strain evidence="3">CBS 11717</strain>
    </source>
</reference>
<dbReference type="InterPro" id="IPR030125">
    <property type="entry name" value="SPIN90/Ldb17"/>
</dbReference>
<protein>
    <submittedName>
        <fullName evidence="3">LAMI_0E15390g1_1</fullName>
    </submittedName>
</protein>
<dbReference type="GO" id="GO:0071933">
    <property type="term" value="F:Arp2/3 complex binding"/>
    <property type="evidence" value="ECO:0007669"/>
    <property type="project" value="TreeGrafter"/>
</dbReference>
<dbReference type="Proteomes" id="UP000191024">
    <property type="component" value="Chromosome E"/>
</dbReference>
<keyword evidence="4" id="KW-1185">Reference proteome</keyword>
<dbReference type="EMBL" id="LT598465">
    <property type="protein sequence ID" value="SCU93729.1"/>
    <property type="molecule type" value="Genomic_DNA"/>
</dbReference>
<evidence type="ECO:0000256" key="1">
    <source>
        <dbReference type="SAM" id="MobiDB-lite"/>
    </source>
</evidence>
<evidence type="ECO:0000259" key="2">
    <source>
        <dbReference type="Pfam" id="PF09431"/>
    </source>
</evidence>
<dbReference type="PANTHER" id="PTHR13357:SF1">
    <property type="entry name" value="NCK-INTERACTING PROTEIN WITH SH3 DOMAIN"/>
    <property type="match status" value="1"/>
</dbReference>
<proteinExistence type="predicted"/>
<dbReference type="InterPro" id="IPR018556">
    <property type="entry name" value="SPIN90/Ldb17_LRD"/>
</dbReference>
<feature type="compositionally biased region" description="Polar residues" evidence="1">
    <location>
        <begin position="399"/>
        <end position="416"/>
    </location>
</feature>
<sequence>MEQVLSCNDRNDSTQVNSCLVSYVAKCAESYNNRIDSEQDIYRLALILTHSKLFEENREFCVSKLLSLLSVDLLESTLKFIISYIMLCAVKIDSSLLELLLNFQGFTVVYNNLYNQFAYLSRYGDDALEDQQKSEIDVEIIEGMKKTATILIDILFQELKFSKCEISNIQIVDDFFVYYLMSTLRSDTTTDIFNNAKFKLLLALSEQYMISSYKYEIENKVAKYLMNHAVSQNFIGLLLLKFNRITDRALQIMMCKVVYLILTSKDDLAKDFFYVNDLHVFVDVLIRELMNISEDEELTRNTFLRVLLPLLRNTVLATTHYRKADLVQTLEYLSLPDNFCSSSEIKNEHKTTARLAAKCFDSVSWLNNSAEDSAVYEGDNSRDSSVSEGSFLQQSLTERNANRLYKSQNSSHSAESISKRYQPPPLPPARKVPSRLGSGQKIAQFRP</sequence>
<name>A0A1G4JSC8_9SACH</name>
<dbReference type="GO" id="GO:0030479">
    <property type="term" value="C:actin cortical patch"/>
    <property type="evidence" value="ECO:0007669"/>
    <property type="project" value="TreeGrafter"/>
</dbReference>
<dbReference type="AlphaFoldDB" id="A0A1G4JSC8"/>
<organism evidence="3 4">
    <name type="scientific">Lachancea mirantina</name>
    <dbReference type="NCBI Taxonomy" id="1230905"/>
    <lineage>
        <taxon>Eukaryota</taxon>
        <taxon>Fungi</taxon>
        <taxon>Dikarya</taxon>
        <taxon>Ascomycota</taxon>
        <taxon>Saccharomycotina</taxon>
        <taxon>Saccharomycetes</taxon>
        <taxon>Saccharomycetales</taxon>
        <taxon>Saccharomycetaceae</taxon>
        <taxon>Lachancea</taxon>
    </lineage>
</organism>
<dbReference type="OrthoDB" id="445362at2759"/>
<dbReference type="Pfam" id="PF09431">
    <property type="entry name" value="SPIN90_LRD"/>
    <property type="match status" value="1"/>
</dbReference>
<dbReference type="GO" id="GO:0000147">
    <property type="term" value="P:actin cortical patch assembly"/>
    <property type="evidence" value="ECO:0007669"/>
    <property type="project" value="TreeGrafter"/>
</dbReference>
<dbReference type="GO" id="GO:0006897">
    <property type="term" value="P:endocytosis"/>
    <property type="evidence" value="ECO:0007669"/>
    <property type="project" value="TreeGrafter"/>
</dbReference>
<gene>
    <name evidence="3" type="ORF">LAMI_0E15390G</name>
</gene>
<feature type="domain" description="SPIN90/Ldb17 leucine-rich" evidence="2">
    <location>
        <begin position="191"/>
        <end position="326"/>
    </location>
</feature>
<dbReference type="GO" id="GO:0051666">
    <property type="term" value="P:actin cortical patch localization"/>
    <property type="evidence" value="ECO:0007669"/>
    <property type="project" value="TreeGrafter"/>
</dbReference>
<evidence type="ECO:0000313" key="3">
    <source>
        <dbReference type="EMBL" id="SCU93729.1"/>
    </source>
</evidence>